<sequence length="149" mass="16218">MELLRPESDLARLVEEFPHVDLLVVGDDEPVGAAVVEVLDDYVDGYGDAQHDDVRDEIERLGLSGLHLHRLGLRTPLGLWAEHDVVAAISELVGFDPEPGVYCLAPNPAPSDAGRTVVNRAAQRIAQVYGIPLLRYRCLELSVVGDESA</sequence>
<dbReference type="EMBL" id="JAAXKY010000039">
    <property type="protein sequence ID" value="NMH78237.1"/>
    <property type="molecule type" value="Genomic_DNA"/>
</dbReference>
<evidence type="ECO:0000313" key="2">
    <source>
        <dbReference type="Proteomes" id="UP001296706"/>
    </source>
</evidence>
<protein>
    <submittedName>
        <fullName evidence="1">Uncharacterized protein</fullName>
    </submittedName>
</protein>
<keyword evidence="2" id="KW-1185">Reference proteome</keyword>
<reference evidence="1 2" key="1">
    <citation type="submission" date="2020-04" db="EMBL/GenBank/DDBJ databases">
        <authorList>
            <person name="Klaysubun C."/>
            <person name="Duangmal K."/>
            <person name="Lipun K."/>
        </authorList>
    </citation>
    <scope>NUCLEOTIDE SEQUENCE [LARGE SCALE GENOMIC DNA]</scope>
    <source>
        <strain evidence="1 2">JCM 11839</strain>
    </source>
</reference>
<proteinExistence type="predicted"/>
<gene>
    <name evidence="1" type="ORF">HF577_14225</name>
</gene>
<organism evidence="1 2">
    <name type="scientific">Pseudonocardia xinjiangensis</name>
    <dbReference type="NCBI Taxonomy" id="75289"/>
    <lineage>
        <taxon>Bacteria</taxon>
        <taxon>Bacillati</taxon>
        <taxon>Actinomycetota</taxon>
        <taxon>Actinomycetes</taxon>
        <taxon>Pseudonocardiales</taxon>
        <taxon>Pseudonocardiaceae</taxon>
        <taxon>Pseudonocardia</taxon>
    </lineage>
</organism>
<evidence type="ECO:0000313" key="1">
    <source>
        <dbReference type="EMBL" id="NMH78237.1"/>
    </source>
</evidence>
<accession>A0ABX1RCY1</accession>
<dbReference type="Proteomes" id="UP001296706">
    <property type="component" value="Unassembled WGS sequence"/>
</dbReference>
<dbReference type="RefSeq" id="WP_169396311.1">
    <property type="nucleotide sequence ID" value="NZ_BAAAJH010000035.1"/>
</dbReference>
<comment type="caution">
    <text evidence="1">The sequence shown here is derived from an EMBL/GenBank/DDBJ whole genome shotgun (WGS) entry which is preliminary data.</text>
</comment>
<name>A0ABX1RCY1_9PSEU</name>